<reference evidence="1 2" key="1">
    <citation type="journal article" date="2016" name="Nat. Biotechnol.">
        <title>Measurement of bacterial replication rates in microbial communities.</title>
        <authorList>
            <person name="Brown C.T."/>
            <person name="Olm M.R."/>
            <person name="Thomas B.C."/>
            <person name="Banfield J.F."/>
        </authorList>
    </citation>
    <scope>NUCLEOTIDE SEQUENCE [LARGE SCALE GENOMIC DNA]</scope>
    <source>
        <strain evidence="1">CAG:67_53_122</strain>
    </source>
</reference>
<proteinExistence type="predicted"/>
<protein>
    <submittedName>
        <fullName evidence="1">Uncharacterized protein</fullName>
    </submittedName>
</protein>
<name>A0A1Q6F476_9BACT</name>
<dbReference type="EMBL" id="MNQH01000033">
    <property type="protein sequence ID" value="OKY93705.1"/>
    <property type="molecule type" value="Genomic_DNA"/>
</dbReference>
<gene>
    <name evidence="1" type="ORF">BHV66_08660</name>
</gene>
<evidence type="ECO:0000313" key="2">
    <source>
        <dbReference type="Proteomes" id="UP000187417"/>
    </source>
</evidence>
<organism evidence="1 2">
    <name type="scientific">Alistipes putredinis</name>
    <dbReference type="NCBI Taxonomy" id="28117"/>
    <lineage>
        <taxon>Bacteria</taxon>
        <taxon>Pseudomonadati</taxon>
        <taxon>Bacteroidota</taxon>
        <taxon>Bacteroidia</taxon>
        <taxon>Bacteroidales</taxon>
        <taxon>Rikenellaceae</taxon>
        <taxon>Alistipes</taxon>
    </lineage>
</organism>
<dbReference type="STRING" id="28117.BHV66_08660"/>
<evidence type="ECO:0000313" key="1">
    <source>
        <dbReference type="EMBL" id="OKY93705.1"/>
    </source>
</evidence>
<sequence>MIGLAACSKSDDPLPEKVFQDVNKTAEDYLAEEPDLEDYYNFFRFQNDSDYTLYWFINTKFSPGGGLYYCRPGQQATTLIAMEYAWWLDDYEILIDNLMAVGWIEFYFDLPAPDDLPDWRVPNEFQDTCAMYVFTALEPNSPKKTPKDPSQWKFEKFSDHSVRWTYRVTNADYDEAVRQTEERWAEKDDGE</sequence>
<accession>A0A1Q6F476</accession>
<dbReference type="AlphaFoldDB" id="A0A1Q6F476"/>
<comment type="caution">
    <text evidence="1">The sequence shown here is derived from an EMBL/GenBank/DDBJ whole genome shotgun (WGS) entry which is preliminary data.</text>
</comment>
<dbReference type="Proteomes" id="UP000187417">
    <property type="component" value="Unassembled WGS sequence"/>
</dbReference>